<proteinExistence type="predicted"/>
<name>A0A8F4XCR2_NPVBM</name>
<reference evidence="1" key="1">
    <citation type="submission" date="2020-05" db="EMBL/GenBank/DDBJ databases">
        <authorList>
            <person name="Xu G."/>
            <person name="Xiong Y."/>
            <person name="Gong T."/>
            <person name="Shi Y."/>
            <person name="Liu X."/>
            <person name="Liu S."/>
            <person name="Xiao F."/>
            <person name="Zhang Y."/>
            <person name="Ran X."/>
            <person name="Xiao D."/>
        </authorList>
    </citation>
    <scope>NUCLEOTIDE SEQUENCE</scope>
    <source>
        <strain evidence="1">Baoshan</strain>
    </source>
</reference>
<dbReference type="SUPFAM" id="SSF54928">
    <property type="entry name" value="RNA-binding domain, RBD"/>
    <property type="match status" value="1"/>
</dbReference>
<dbReference type="InterPro" id="IPR035979">
    <property type="entry name" value="RBD_domain_sf"/>
</dbReference>
<evidence type="ECO:0000313" key="1">
    <source>
        <dbReference type="EMBL" id="QXI73230.1"/>
    </source>
</evidence>
<dbReference type="EMBL" id="MT501299">
    <property type="protein sequence ID" value="QXI73230.1"/>
    <property type="molecule type" value="Genomic_DNA"/>
</dbReference>
<dbReference type="GO" id="GO:0003676">
    <property type="term" value="F:nucleic acid binding"/>
    <property type="evidence" value="ECO:0007669"/>
    <property type="project" value="InterPro"/>
</dbReference>
<protein>
    <submittedName>
        <fullName evidence="1">AC51</fullName>
    </submittedName>
</protein>
<dbReference type="Gene3D" id="3.30.70.330">
    <property type="match status" value="1"/>
</dbReference>
<accession>A0A8F4XCR2</accession>
<organism evidence="1">
    <name type="scientific">Bombyx mori nuclear polyhedrosis virus</name>
    <name type="common">BmNPV</name>
    <dbReference type="NCBI Taxonomy" id="271108"/>
    <lineage>
        <taxon>Viruses</taxon>
        <taxon>Viruses incertae sedis</taxon>
        <taxon>Naldaviricetes</taxon>
        <taxon>Lefavirales</taxon>
        <taxon>Baculoviridae</taxon>
        <taxon>Alphabaculovirus</taxon>
        <taxon>Alphabaculovirus bomori</taxon>
    </lineage>
</organism>
<dbReference type="InterPro" id="IPR012677">
    <property type="entry name" value="Nucleotide-bd_a/b_plait_sf"/>
</dbReference>
<organismHost>
    <name type="scientific">Bombyx mori</name>
    <name type="common">Silk moth</name>
    <dbReference type="NCBI Taxonomy" id="7091"/>
</organismHost>
<sequence length="319" mass="37754">MSKRVREMSVVSDETAKRIRQNEHYHAKNESFLGFCNLEEIDYYQCLKMQYVPDQKFDNDFILTVYRMANVVTKQVRPYNSIDEKHHYNTVRNVLILIKNARLVLSDSVKKQYYDDVLNLKKNTDLESYDPLITVFLQIGESINEEIQKLRKALVNFFTNKPDKSDINNPDVVSYQFIFDRVQKLYNREIKQKTKTIIVKRPTTMNRIQIDWKPHSEDEQKMTKQEIAENIVKPCFEQFGTILHIYVCPLNHNRIIVEYANSESVQKAMTVNDDDARFTVTEFSVVQYYNVAKTEMVNQRIDIISKNIEDLKNSLKSYT</sequence>
<gene>
    <name evidence="1" type="primary">Ac51</name>
</gene>